<protein>
    <submittedName>
        <fullName evidence="1">Uncharacterized protein</fullName>
    </submittedName>
</protein>
<sequence>MQSLVSMNLVHIFESIPHRIYCWAWLGTLVQECFHVYVCVHSSTFQGSVSAARDLESAKFRHFVDRRARVFLHIFFVLPLSHGRFSLPCVVCTLCTFYCLCLCYHILSPSLFCRPVQLEIF</sequence>
<comment type="caution">
    <text evidence="1">The sequence shown here is derived from an EMBL/GenBank/DDBJ whole genome shotgun (WGS) entry which is preliminary data.</text>
</comment>
<organism evidence="1 2">
    <name type="scientific">Trypanosoma brucei equiperdum</name>
    <dbReference type="NCBI Taxonomy" id="630700"/>
    <lineage>
        <taxon>Eukaryota</taxon>
        <taxon>Discoba</taxon>
        <taxon>Euglenozoa</taxon>
        <taxon>Kinetoplastea</taxon>
        <taxon>Metakinetoplastina</taxon>
        <taxon>Trypanosomatida</taxon>
        <taxon>Trypanosomatidae</taxon>
        <taxon>Trypanosoma</taxon>
    </lineage>
</organism>
<evidence type="ECO:0000313" key="2">
    <source>
        <dbReference type="Proteomes" id="UP000266743"/>
    </source>
</evidence>
<dbReference type="EMBL" id="QSBY01000009">
    <property type="protein sequence ID" value="RHW70247.1"/>
    <property type="molecule type" value="Genomic_DNA"/>
</dbReference>
<evidence type="ECO:0000313" key="1">
    <source>
        <dbReference type="EMBL" id="RHW70247.1"/>
    </source>
</evidence>
<dbReference type="AlphaFoldDB" id="A0A3L6L4T4"/>
<accession>A0A3L6L4T4</accession>
<reference evidence="1 2" key="1">
    <citation type="submission" date="2018-09" db="EMBL/GenBank/DDBJ databases">
        <title>whole genome sequence of T. equiperdum IVM-t1 strain.</title>
        <authorList>
            <person name="Suganuma K."/>
        </authorList>
    </citation>
    <scope>NUCLEOTIDE SEQUENCE [LARGE SCALE GENOMIC DNA]</scope>
    <source>
        <strain evidence="1 2">IVM-t1</strain>
    </source>
</reference>
<dbReference type="Proteomes" id="UP000266743">
    <property type="component" value="Chromosome 9"/>
</dbReference>
<gene>
    <name evidence="1" type="ORF">DPX39_090067100</name>
</gene>
<proteinExistence type="predicted"/>
<name>A0A3L6L4T4_9TRYP</name>